<evidence type="ECO:0008006" key="3">
    <source>
        <dbReference type="Google" id="ProtNLM"/>
    </source>
</evidence>
<protein>
    <recommendedName>
        <fullName evidence="3">Sulfotransferase family protein</fullName>
    </recommendedName>
</protein>
<name>H8YZW5_9GAMM</name>
<dbReference type="EMBL" id="JH603169">
    <property type="protein sequence ID" value="EIC22242.1"/>
    <property type="molecule type" value="Genomic_DNA"/>
</dbReference>
<evidence type="ECO:0000313" key="1">
    <source>
        <dbReference type="EMBL" id="EIC22242.1"/>
    </source>
</evidence>
<dbReference type="SUPFAM" id="SSF52540">
    <property type="entry name" value="P-loop containing nucleoside triphosphate hydrolases"/>
    <property type="match status" value="1"/>
</dbReference>
<dbReference type="Gene3D" id="3.40.50.300">
    <property type="entry name" value="P-loop containing nucleotide triphosphate hydrolases"/>
    <property type="match status" value="1"/>
</dbReference>
<dbReference type="Pfam" id="PF13469">
    <property type="entry name" value="Sulfotransfer_3"/>
    <property type="match status" value="1"/>
</dbReference>
<dbReference type="AlphaFoldDB" id="H8YZW5"/>
<gene>
    <name evidence="1" type="ORF">Thi970DRAFT_02495</name>
</gene>
<reference evidence="1 2" key="2">
    <citation type="submission" date="2011-11" db="EMBL/GenBank/DDBJ databases">
        <authorList>
            <consortium name="US DOE Joint Genome Institute"/>
            <person name="Lucas S."/>
            <person name="Han J."/>
            <person name="Lapidus A."/>
            <person name="Cheng J.-F."/>
            <person name="Goodwin L."/>
            <person name="Pitluck S."/>
            <person name="Peters L."/>
            <person name="Ovchinnikova G."/>
            <person name="Zhang X."/>
            <person name="Detter J.C."/>
            <person name="Han C."/>
            <person name="Tapia R."/>
            <person name="Land M."/>
            <person name="Hauser L."/>
            <person name="Kyrpides N."/>
            <person name="Ivanova N."/>
            <person name="Pagani I."/>
            <person name="Vogl K."/>
            <person name="Liu Z."/>
            <person name="Overmann J."/>
            <person name="Frigaard N.-U."/>
            <person name="Bryant D."/>
            <person name="Woyke T."/>
        </authorList>
    </citation>
    <scope>NUCLEOTIDE SEQUENCE [LARGE SCALE GENOMIC DNA]</scope>
    <source>
        <strain evidence="1 2">970</strain>
    </source>
</reference>
<dbReference type="OrthoDB" id="1441538at2"/>
<dbReference type="RefSeq" id="WP_009148908.1">
    <property type="nucleotide sequence ID" value="NZ_CP121471.1"/>
</dbReference>
<organism evidence="1 2">
    <name type="scientific">Thiorhodovibrio frisius</name>
    <dbReference type="NCBI Taxonomy" id="631362"/>
    <lineage>
        <taxon>Bacteria</taxon>
        <taxon>Pseudomonadati</taxon>
        <taxon>Pseudomonadota</taxon>
        <taxon>Gammaproteobacteria</taxon>
        <taxon>Chromatiales</taxon>
        <taxon>Chromatiaceae</taxon>
        <taxon>Thiorhodovibrio</taxon>
    </lineage>
</organism>
<sequence>MPLSSPGTFVLSSPNSGGSRFVAMLGQHTDCYGPLSLNLMATERLVDLLDTLPSGGLHGLLRTVAQLYAGEQTLETIDMAKRWLYRRAHHKTAEVLREIMNRVAPRVLVEFSSLYSDTDLVTSLERIYSAFPDARYLHLTCHPVSQGSAWLRDSDALARLHQLRSLDDQATTPIPDPQIDWYRRNRSILDFLGRIPKKNRHHLRIEDLGSDARTSLARLSAWLGIAWNEQQFESMLHPDNSVFACPGPFGAEGGAEAEFIAQPAFVPENLTNLFPAAPSLEQRLPWRPDGSRLRTETIDLAGLFGYE</sequence>
<dbReference type="STRING" id="631362.Thi970DRAFT_02495"/>
<dbReference type="eggNOG" id="COG1502">
    <property type="taxonomic scope" value="Bacteria"/>
</dbReference>
<dbReference type="Proteomes" id="UP000002964">
    <property type="component" value="Unassembled WGS sequence"/>
</dbReference>
<reference evidence="2" key="1">
    <citation type="submission" date="2011-06" db="EMBL/GenBank/DDBJ databases">
        <authorList>
            <consortium name="US DOE Joint Genome Institute (JGI-PGF)"/>
            <person name="Lucas S."/>
            <person name="Han J."/>
            <person name="Lapidus A."/>
            <person name="Cheng J.-F."/>
            <person name="Goodwin L."/>
            <person name="Pitluck S."/>
            <person name="Peters L."/>
            <person name="Land M.L."/>
            <person name="Hauser L."/>
            <person name="Vogl K."/>
            <person name="Liu Z."/>
            <person name="Overmann J."/>
            <person name="Frigaard N.-U."/>
            <person name="Bryant D.A."/>
            <person name="Woyke T.J."/>
        </authorList>
    </citation>
    <scope>NUCLEOTIDE SEQUENCE [LARGE SCALE GENOMIC DNA]</scope>
    <source>
        <strain evidence="2">970</strain>
    </source>
</reference>
<keyword evidence="2" id="KW-1185">Reference proteome</keyword>
<proteinExistence type="predicted"/>
<accession>H8YZW5</accession>
<dbReference type="HOGENOM" id="CLU_924034_0_0_6"/>
<evidence type="ECO:0000313" key="2">
    <source>
        <dbReference type="Proteomes" id="UP000002964"/>
    </source>
</evidence>
<dbReference type="InterPro" id="IPR027417">
    <property type="entry name" value="P-loop_NTPase"/>
</dbReference>